<evidence type="ECO:0000256" key="4">
    <source>
        <dbReference type="ARBA" id="ARBA00021009"/>
    </source>
</evidence>
<evidence type="ECO:0000313" key="15">
    <source>
        <dbReference type="EMBL" id="KAG5329609.1"/>
    </source>
</evidence>
<evidence type="ECO:0000256" key="14">
    <source>
        <dbReference type="SAM" id="Phobius"/>
    </source>
</evidence>
<dbReference type="Proteomes" id="UP000670152">
    <property type="component" value="Unassembled WGS sequence"/>
</dbReference>
<protein>
    <recommendedName>
        <fullName evidence="4">NADH-ubiquinone oxidoreductase chain 1</fullName>
    </recommendedName>
    <alternativeName>
        <fullName evidence="12">NADH dehydrogenase subunit 1</fullName>
    </alternativeName>
</protein>
<reference evidence="15 16" key="1">
    <citation type="submission" date="2020-02" db="EMBL/GenBank/DDBJ databases">
        <title>Relaxed selection underlies rapid genomic changes in the transitions from sociality to social parasitism in ants.</title>
        <authorList>
            <person name="Bi X."/>
        </authorList>
    </citation>
    <scope>NUCLEOTIDE SEQUENCE [LARGE SCALE GENOMIC DNA]</scope>
    <source>
        <strain evidence="15">BGI-DK2014b</strain>
        <tissue evidence="15">Whole body</tissue>
    </source>
</reference>
<sequence>YKLYILLNLIRLVILVVYVLVRIVFLILLERKILGYVQERKGPNKVGLVGLLQPFSDAIKLFREEVFVVYKLNYYIYYVFPIILFIFYHMSLIIIFLVSMILRERYSFIHRSCEVIDICIYDIDYTFIVIPLFLVFVVRILAKLNRKLMDFFALIFIAEYGIIIFF</sequence>
<feature type="transmembrane region" description="Helical" evidence="14">
    <location>
        <begin position="148"/>
        <end position="165"/>
    </location>
</feature>
<evidence type="ECO:0000256" key="6">
    <source>
        <dbReference type="ARBA" id="ARBA00022692"/>
    </source>
</evidence>
<evidence type="ECO:0000256" key="12">
    <source>
        <dbReference type="ARBA" id="ARBA00031024"/>
    </source>
</evidence>
<dbReference type="InterPro" id="IPR018086">
    <property type="entry name" value="NADH_UbQ_OxRdtase_su1_CS"/>
</dbReference>
<evidence type="ECO:0000256" key="13">
    <source>
        <dbReference type="RuleBase" id="RU000471"/>
    </source>
</evidence>
<evidence type="ECO:0000256" key="10">
    <source>
        <dbReference type="ARBA" id="ARBA00023128"/>
    </source>
</evidence>
<dbReference type="AlphaFoldDB" id="A0A836G254"/>
<evidence type="ECO:0000256" key="5">
    <source>
        <dbReference type="ARBA" id="ARBA00022448"/>
    </source>
</evidence>
<keyword evidence="11 14" id="KW-0472">Membrane</keyword>
<keyword evidence="5" id="KW-0813">Transport</keyword>
<keyword evidence="13" id="KW-0520">NAD</keyword>
<dbReference type="GO" id="GO:0009060">
    <property type="term" value="P:aerobic respiration"/>
    <property type="evidence" value="ECO:0007669"/>
    <property type="project" value="TreeGrafter"/>
</dbReference>
<comment type="function">
    <text evidence="1">Core subunit of the mitochondrial membrane respiratory chain NADH dehydrogenase (Complex I) that is believed to belong to the minimal assembly required for catalysis. Complex I functions in the transfer of electrons from NADH to the respiratory chain. The immediate electron acceptor for the enzyme is believed to be ubiquinone.</text>
</comment>
<dbReference type="PROSITE" id="PS00667">
    <property type="entry name" value="COMPLEX1_ND1_1"/>
    <property type="match status" value="1"/>
</dbReference>
<organism evidence="15 16">
    <name type="scientific">Acromyrmex heyeri</name>
    <dbReference type="NCBI Taxonomy" id="230685"/>
    <lineage>
        <taxon>Eukaryota</taxon>
        <taxon>Metazoa</taxon>
        <taxon>Ecdysozoa</taxon>
        <taxon>Arthropoda</taxon>
        <taxon>Hexapoda</taxon>
        <taxon>Insecta</taxon>
        <taxon>Pterygota</taxon>
        <taxon>Neoptera</taxon>
        <taxon>Endopterygota</taxon>
        <taxon>Hymenoptera</taxon>
        <taxon>Apocrita</taxon>
        <taxon>Aculeata</taxon>
        <taxon>Formicoidea</taxon>
        <taxon>Formicidae</taxon>
        <taxon>Myrmicinae</taxon>
        <taxon>Acromyrmex</taxon>
    </lineage>
</organism>
<feature type="transmembrane region" description="Helical" evidence="14">
    <location>
        <begin position="75"/>
        <end position="102"/>
    </location>
</feature>
<dbReference type="PANTHER" id="PTHR11432:SF3">
    <property type="entry name" value="NADH-UBIQUINONE OXIDOREDUCTASE CHAIN 1"/>
    <property type="match status" value="1"/>
</dbReference>
<evidence type="ECO:0000256" key="1">
    <source>
        <dbReference type="ARBA" id="ARBA00003257"/>
    </source>
</evidence>
<feature type="non-terminal residue" evidence="15">
    <location>
        <position position="1"/>
    </location>
</feature>
<evidence type="ECO:0000256" key="9">
    <source>
        <dbReference type="ARBA" id="ARBA00023075"/>
    </source>
</evidence>
<feature type="transmembrane region" description="Helical" evidence="14">
    <location>
        <begin position="12"/>
        <end position="29"/>
    </location>
</feature>
<keyword evidence="10" id="KW-0496">Mitochondrion</keyword>
<dbReference type="GO" id="GO:0005743">
    <property type="term" value="C:mitochondrial inner membrane"/>
    <property type="evidence" value="ECO:0007669"/>
    <property type="project" value="UniProtKB-SubCell"/>
</dbReference>
<accession>A0A836G254</accession>
<gene>
    <name evidence="15" type="primary">nd1_6</name>
    <name evidence="15" type="ORF">G6Z77_0012811</name>
</gene>
<evidence type="ECO:0000256" key="8">
    <source>
        <dbReference type="ARBA" id="ARBA00022989"/>
    </source>
</evidence>
<comment type="similarity">
    <text evidence="3 13">Belongs to the complex I subunit 1 family.</text>
</comment>
<dbReference type="PANTHER" id="PTHR11432">
    <property type="entry name" value="NADH DEHYDROGENASE SUBUNIT 1"/>
    <property type="match status" value="1"/>
</dbReference>
<dbReference type="GO" id="GO:0003954">
    <property type="term" value="F:NADH dehydrogenase activity"/>
    <property type="evidence" value="ECO:0007669"/>
    <property type="project" value="TreeGrafter"/>
</dbReference>
<comment type="caution">
    <text evidence="15">The sequence shown here is derived from an EMBL/GenBank/DDBJ whole genome shotgun (WGS) entry which is preliminary data.</text>
</comment>
<evidence type="ECO:0000256" key="7">
    <source>
        <dbReference type="ARBA" id="ARBA00022792"/>
    </source>
</evidence>
<evidence type="ECO:0000313" key="16">
    <source>
        <dbReference type="Proteomes" id="UP000670152"/>
    </source>
</evidence>
<dbReference type="InterPro" id="IPR001694">
    <property type="entry name" value="NADH_UbQ_OxRdtase_su1/FPO"/>
</dbReference>
<evidence type="ECO:0000256" key="2">
    <source>
        <dbReference type="ARBA" id="ARBA00004448"/>
    </source>
</evidence>
<keyword evidence="7" id="KW-0999">Mitochondrion inner membrane</keyword>
<evidence type="ECO:0000256" key="3">
    <source>
        <dbReference type="ARBA" id="ARBA00010535"/>
    </source>
</evidence>
<keyword evidence="16" id="KW-1185">Reference proteome</keyword>
<keyword evidence="8 14" id="KW-1133">Transmembrane helix</keyword>
<name>A0A836G254_9HYME</name>
<evidence type="ECO:0000256" key="11">
    <source>
        <dbReference type="ARBA" id="ARBA00023136"/>
    </source>
</evidence>
<keyword evidence="9" id="KW-0830">Ubiquinone</keyword>
<proteinExistence type="inferred from homology"/>
<dbReference type="EMBL" id="JAANIB010006213">
    <property type="protein sequence ID" value="KAG5329609.1"/>
    <property type="molecule type" value="Genomic_DNA"/>
</dbReference>
<keyword evidence="6 13" id="KW-0812">Transmembrane</keyword>
<dbReference type="Pfam" id="PF00146">
    <property type="entry name" value="NADHdh"/>
    <property type="match status" value="1"/>
</dbReference>
<dbReference type="OrthoDB" id="7700622at2759"/>
<feature type="non-terminal residue" evidence="15">
    <location>
        <position position="166"/>
    </location>
</feature>
<comment type="subcellular location">
    <subcellularLocation>
        <location evidence="2 13">Mitochondrion inner membrane</location>
        <topology evidence="2 13">Multi-pass membrane protein</topology>
    </subcellularLocation>
</comment>
<feature type="transmembrane region" description="Helical" evidence="14">
    <location>
        <begin position="123"/>
        <end position="142"/>
    </location>
</feature>